<evidence type="ECO:0000256" key="7">
    <source>
        <dbReference type="ARBA" id="ARBA00023239"/>
    </source>
</evidence>
<protein>
    <recommendedName>
        <fullName evidence="9">Aromatic-L-amino-acid decarboxylase</fullName>
        <ecNumber evidence="8">4.1.1.28</ecNumber>
    </recommendedName>
    <alternativeName>
        <fullName evidence="10">DOPA decarboxylase</fullName>
    </alternativeName>
</protein>
<comment type="similarity">
    <text evidence="2 11">Belongs to the group II decarboxylase family.</text>
</comment>
<keyword evidence="4" id="KW-0127">Catecholamine biosynthesis</keyword>
<dbReference type="GO" id="GO:0019752">
    <property type="term" value="P:carboxylic acid metabolic process"/>
    <property type="evidence" value="ECO:0007669"/>
    <property type="project" value="InterPro"/>
</dbReference>
<dbReference type="InterPro" id="IPR021115">
    <property type="entry name" value="Pyridoxal-P_BS"/>
</dbReference>
<proteinExistence type="inferred from homology"/>
<evidence type="ECO:0000256" key="1">
    <source>
        <dbReference type="ARBA" id="ARBA00001933"/>
    </source>
</evidence>
<evidence type="ECO:0000256" key="11">
    <source>
        <dbReference type="RuleBase" id="RU000382"/>
    </source>
</evidence>
<dbReference type="GO" id="GO:0042423">
    <property type="term" value="P:catecholamine biosynthetic process"/>
    <property type="evidence" value="ECO:0007669"/>
    <property type="project" value="UniProtKB-KW"/>
</dbReference>
<dbReference type="SUPFAM" id="SSF53383">
    <property type="entry name" value="PLP-dependent transferases"/>
    <property type="match status" value="1"/>
</dbReference>
<dbReference type="InterPro" id="IPR015422">
    <property type="entry name" value="PyrdxlP-dep_Trfase_small"/>
</dbReference>
<dbReference type="Proteomes" id="UP000827092">
    <property type="component" value="Unassembled WGS sequence"/>
</dbReference>
<dbReference type="Gene3D" id="3.40.640.10">
    <property type="entry name" value="Type I PLP-dependent aspartate aminotransferase-like (Major domain)"/>
    <property type="match status" value="1"/>
</dbReference>
<evidence type="ECO:0000256" key="10">
    <source>
        <dbReference type="ARBA" id="ARBA00041275"/>
    </source>
</evidence>
<accession>A0AAV6V1Y6</accession>
<dbReference type="PRINTS" id="PR00800">
    <property type="entry name" value="YHDCRBOXLASE"/>
</dbReference>
<evidence type="ECO:0000256" key="5">
    <source>
        <dbReference type="ARBA" id="ARBA00022793"/>
    </source>
</evidence>
<dbReference type="InterPro" id="IPR015424">
    <property type="entry name" value="PyrdxlP-dep_Trfase"/>
</dbReference>
<sequence length="193" mass="22663">MGTAGLSPPSNLADSFNFNPHKWLLVNFDCSAMWVKNRSEITECFSVNPTYLKHDKEGQIPDYRHWQIPLGRRFRSLKLWFVFRLYGVNGLRDHIRKHVHLAKEFEKLVHSDDRFEIYGEVHLGLVCFRRKGSNEINEEILKRVNARRKIHITPTKVRGQFIIRFALCSNFTTSADVEYAWKEIQKVSEEVSA</sequence>
<name>A0AAV6V1Y6_9ARAC</name>
<evidence type="ECO:0000256" key="3">
    <source>
        <dbReference type="ARBA" id="ARBA00011738"/>
    </source>
</evidence>
<evidence type="ECO:0000313" key="13">
    <source>
        <dbReference type="Proteomes" id="UP000827092"/>
    </source>
</evidence>
<dbReference type="InterPro" id="IPR002129">
    <property type="entry name" value="PyrdxlP-dep_de-COase"/>
</dbReference>
<comment type="subunit">
    <text evidence="3">Homodimer.</text>
</comment>
<dbReference type="GO" id="GO:0030170">
    <property type="term" value="F:pyridoxal phosphate binding"/>
    <property type="evidence" value="ECO:0007669"/>
    <property type="project" value="InterPro"/>
</dbReference>
<dbReference type="PANTHER" id="PTHR11999:SF167">
    <property type="entry name" value="AROMATIC-L-AMINO-ACID DECARBOXYLASE"/>
    <property type="match status" value="1"/>
</dbReference>
<dbReference type="GO" id="GO:0005737">
    <property type="term" value="C:cytoplasm"/>
    <property type="evidence" value="ECO:0007669"/>
    <property type="project" value="TreeGrafter"/>
</dbReference>
<reference evidence="12 13" key="1">
    <citation type="journal article" date="2022" name="Nat. Ecol. Evol.">
        <title>A masculinizing supergene underlies an exaggerated male reproductive morph in a spider.</title>
        <authorList>
            <person name="Hendrickx F."/>
            <person name="De Corte Z."/>
            <person name="Sonet G."/>
            <person name="Van Belleghem S.M."/>
            <person name="Kostlbacher S."/>
            <person name="Vangestel C."/>
        </authorList>
    </citation>
    <scope>NUCLEOTIDE SEQUENCE [LARGE SCALE GENOMIC DNA]</scope>
    <source>
        <strain evidence="12">W744_W776</strain>
    </source>
</reference>
<dbReference type="GO" id="GO:0006520">
    <property type="term" value="P:amino acid metabolic process"/>
    <property type="evidence" value="ECO:0007669"/>
    <property type="project" value="InterPro"/>
</dbReference>
<dbReference type="EC" id="4.1.1.28" evidence="8"/>
<dbReference type="GO" id="GO:0042427">
    <property type="term" value="P:serotonin biosynthetic process"/>
    <property type="evidence" value="ECO:0007669"/>
    <property type="project" value="TreeGrafter"/>
</dbReference>
<evidence type="ECO:0000256" key="9">
    <source>
        <dbReference type="ARBA" id="ARBA00040968"/>
    </source>
</evidence>
<comment type="caution">
    <text evidence="12">The sequence shown here is derived from an EMBL/GenBank/DDBJ whole genome shotgun (WGS) entry which is preliminary data.</text>
</comment>
<dbReference type="PROSITE" id="PS00392">
    <property type="entry name" value="DDC_GAD_HDC_YDC"/>
    <property type="match status" value="1"/>
</dbReference>
<dbReference type="InterPro" id="IPR010977">
    <property type="entry name" value="Aromatic_deC"/>
</dbReference>
<dbReference type="PANTHER" id="PTHR11999">
    <property type="entry name" value="GROUP II PYRIDOXAL-5-PHOSPHATE DECARBOXYLASE"/>
    <property type="match status" value="1"/>
</dbReference>
<dbReference type="AlphaFoldDB" id="A0AAV6V1Y6"/>
<dbReference type="GO" id="GO:0004058">
    <property type="term" value="F:aromatic-L-amino-acid decarboxylase activity"/>
    <property type="evidence" value="ECO:0007669"/>
    <property type="project" value="UniProtKB-EC"/>
</dbReference>
<dbReference type="Pfam" id="PF00282">
    <property type="entry name" value="Pyridoxal_deC"/>
    <property type="match status" value="1"/>
</dbReference>
<evidence type="ECO:0000256" key="6">
    <source>
        <dbReference type="ARBA" id="ARBA00022898"/>
    </source>
</evidence>
<comment type="cofactor">
    <cofactor evidence="1 11">
        <name>pyridoxal 5'-phosphate</name>
        <dbReference type="ChEBI" id="CHEBI:597326"/>
    </cofactor>
</comment>
<dbReference type="InterPro" id="IPR015421">
    <property type="entry name" value="PyrdxlP-dep_Trfase_major"/>
</dbReference>
<dbReference type="Gene3D" id="3.90.1150.10">
    <property type="entry name" value="Aspartate Aminotransferase, domain 1"/>
    <property type="match status" value="1"/>
</dbReference>
<keyword evidence="6 11" id="KW-0663">Pyridoxal phosphate</keyword>
<organism evidence="12 13">
    <name type="scientific">Oedothorax gibbosus</name>
    <dbReference type="NCBI Taxonomy" id="931172"/>
    <lineage>
        <taxon>Eukaryota</taxon>
        <taxon>Metazoa</taxon>
        <taxon>Ecdysozoa</taxon>
        <taxon>Arthropoda</taxon>
        <taxon>Chelicerata</taxon>
        <taxon>Arachnida</taxon>
        <taxon>Araneae</taxon>
        <taxon>Araneomorphae</taxon>
        <taxon>Entelegynae</taxon>
        <taxon>Araneoidea</taxon>
        <taxon>Linyphiidae</taxon>
        <taxon>Erigoninae</taxon>
        <taxon>Oedothorax</taxon>
    </lineage>
</organism>
<evidence type="ECO:0000256" key="4">
    <source>
        <dbReference type="ARBA" id="ARBA00022584"/>
    </source>
</evidence>
<evidence type="ECO:0000313" key="12">
    <source>
        <dbReference type="EMBL" id="KAG8190589.1"/>
    </source>
</evidence>
<keyword evidence="7 11" id="KW-0456">Lyase</keyword>
<keyword evidence="5" id="KW-0210">Decarboxylase</keyword>
<dbReference type="FunFam" id="3.90.1150.10:FF:000018">
    <property type="entry name" value="Histidine decarboxylase"/>
    <property type="match status" value="1"/>
</dbReference>
<gene>
    <name evidence="12" type="ORF">JTE90_014065</name>
</gene>
<evidence type="ECO:0000256" key="2">
    <source>
        <dbReference type="ARBA" id="ARBA00009533"/>
    </source>
</evidence>
<keyword evidence="13" id="KW-1185">Reference proteome</keyword>
<evidence type="ECO:0000256" key="8">
    <source>
        <dbReference type="ARBA" id="ARBA00038886"/>
    </source>
</evidence>
<dbReference type="EMBL" id="JAFNEN010000180">
    <property type="protein sequence ID" value="KAG8190589.1"/>
    <property type="molecule type" value="Genomic_DNA"/>
</dbReference>